<dbReference type="SMART" id="SM00028">
    <property type="entry name" value="TPR"/>
    <property type="match status" value="10"/>
</dbReference>
<dbReference type="PANTHER" id="PTHR44998:SF1">
    <property type="entry name" value="UDP-N-ACETYLGLUCOSAMINE--PEPTIDE N-ACETYLGLUCOSAMINYLTRANSFERASE 110 KDA SUBUNIT"/>
    <property type="match status" value="1"/>
</dbReference>
<comment type="similarity">
    <text evidence="2">Belongs to the glycosyltransferase 41 family. O-GlcNAc transferase subfamily.</text>
</comment>
<dbReference type="PROSITE" id="PS50293">
    <property type="entry name" value="TPR_REGION"/>
    <property type="match status" value="2"/>
</dbReference>
<organism evidence="10 11">
    <name type="scientific">Caenimonas koreensis DSM 17982</name>
    <dbReference type="NCBI Taxonomy" id="1121255"/>
    <lineage>
        <taxon>Bacteria</taxon>
        <taxon>Pseudomonadati</taxon>
        <taxon>Pseudomonadota</taxon>
        <taxon>Betaproteobacteria</taxon>
        <taxon>Burkholderiales</taxon>
        <taxon>Comamonadaceae</taxon>
        <taxon>Caenimonas</taxon>
    </lineage>
</organism>
<dbReference type="InterPro" id="IPR011990">
    <property type="entry name" value="TPR-like_helical_dom_sf"/>
</dbReference>
<evidence type="ECO:0000256" key="7">
    <source>
        <dbReference type="ARBA" id="ARBA00022803"/>
    </source>
</evidence>
<evidence type="ECO:0000256" key="1">
    <source>
        <dbReference type="ARBA" id="ARBA00004922"/>
    </source>
</evidence>
<dbReference type="Gene3D" id="1.25.40.10">
    <property type="entry name" value="Tetratricopeptide repeat domain"/>
    <property type="match status" value="3"/>
</dbReference>
<dbReference type="Gene3D" id="3.40.50.2000">
    <property type="entry name" value="Glycogen Phosphorylase B"/>
    <property type="match status" value="1"/>
</dbReference>
<keyword evidence="6" id="KW-0677">Repeat</keyword>
<evidence type="ECO:0000313" key="11">
    <source>
        <dbReference type="Proteomes" id="UP000487350"/>
    </source>
</evidence>
<dbReference type="PROSITE" id="PS50005">
    <property type="entry name" value="TPR"/>
    <property type="match status" value="5"/>
</dbReference>
<evidence type="ECO:0000256" key="6">
    <source>
        <dbReference type="ARBA" id="ARBA00022737"/>
    </source>
</evidence>
<evidence type="ECO:0000256" key="5">
    <source>
        <dbReference type="ARBA" id="ARBA00022679"/>
    </source>
</evidence>
<evidence type="ECO:0000256" key="4">
    <source>
        <dbReference type="ARBA" id="ARBA00022676"/>
    </source>
</evidence>
<evidence type="ECO:0000256" key="3">
    <source>
        <dbReference type="ARBA" id="ARBA00011970"/>
    </source>
</evidence>
<dbReference type="InterPro" id="IPR019734">
    <property type="entry name" value="TPR_rpt"/>
</dbReference>
<feature type="domain" description="O-GlcNAc transferase C-terminal" evidence="9">
    <location>
        <begin position="661"/>
        <end position="843"/>
    </location>
</feature>
<dbReference type="SUPFAM" id="SSF48452">
    <property type="entry name" value="TPR-like"/>
    <property type="match status" value="2"/>
</dbReference>
<dbReference type="GO" id="GO:0006493">
    <property type="term" value="P:protein O-linked glycosylation"/>
    <property type="evidence" value="ECO:0007669"/>
    <property type="project" value="TreeGrafter"/>
</dbReference>
<feature type="repeat" description="TPR" evidence="8">
    <location>
        <begin position="363"/>
        <end position="396"/>
    </location>
</feature>
<dbReference type="OrthoDB" id="101857at2"/>
<keyword evidence="4" id="KW-0328">Glycosyltransferase</keyword>
<feature type="repeat" description="TPR" evidence="8">
    <location>
        <begin position="59"/>
        <end position="92"/>
    </location>
</feature>
<feature type="repeat" description="TPR" evidence="8">
    <location>
        <begin position="261"/>
        <end position="294"/>
    </location>
</feature>
<dbReference type="Pfam" id="PF13844">
    <property type="entry name" value="Glyco_transf_41"/>
    <property type="match status" value="1"/>
</dbReference>
<dbReference type="EC" id="2.4.1.255" evidence="3"/>
<evidence type="ECO:0000313" key="10">
    <source>
        <dbReference type="EMBL" id="MRD46924.1"/>
    </source>
</evidence>
<comment type="caution">
    <text evidence="10">The sequence shown here is derived from an EMBL/GenBank/DDBJ whole genome shotgun (WGS) entry which is preliminary data.</text>
</comment>
<dbReference type="PANTHER" id="PTHR44998">
    <property type="match status" value="1"/>
</dbReference>
<dbReference type="Proteomes" id="UP000487350">
    <property type="component" value="Unassembled WGS sequence"/>
</dbReference>
<evidence type="ECO:0000259" key="9">
    <source>
        <dbReference type="Pfam" id="PF13844"/>
    </source>
</evidence>
<gene>
    <name evidence="10" type="ORF">GHT07_06525</name>
</gene>
<dbReference type="AlphaFoldDB" id="A0A844AS78"/>
<accession>A0A844AS78</accession>
<keyword evidence="7 8" id="KW-0802">TPR repeat</keyword>
<keyword evidence="11" id="KW-1185">Reference proteome</keyword>
<dbReference type="SUPFAM" id="SSF53756">
    <property type="entry name" value="UDP-Glycosyltransferase/glycogen phosphorylase"/>
    <property type="match status" value="1"/>
</dbReference>
<reference evidence="10 11" key="1">
    <citation type="submission" date="2019-11" db="EMBL/GenBank/DDBJ databases">
        <title>Caenimonas koreensis gen. nov., sp. nov., isolated from activated sludge.</title>
        <authorList>
            <person name="Seung H.R."/>
        </authorList>
    </citation>
    <scope>NUCLEOTIDE SEQUENCE [LARGE SCALE GENOMIC DNA]</scope>
    <source>
        <strain evidence="10 11">EMB320</strain>
    </source>
</reference>
<evidence type="ECO:0000256" key="2">
    <source>
        <dbReference type="ARBA" id="ARBA00005386"/>
    </source>
</evidence>
<dbReference type="Pfam" id="PF13181">
    <property type="entry name" value="TPR_8"/>
    <property type="match status" value="1"/>
</dbReference>
<dbReference type="InterPro" id="IPR029489">
    <property type="entry name" value="OGT/SEC/SPY_C"/>
</dbReference>
<feature type="repeat" description="TPR" evidence="8">
    <location>
        <begin position="194"/>
        <end position="227"/>
    </location>
</feature>
<keyword evidence="5" id="KW-0808">Transferase</keyword>
<evidence type="ECO:0000256" key="8">
    <source>
        <dbReference type="PROSITE-ProRule" id="PRU00339"/>
    </source>
</evidence>
<protein>
    <recommendedName>
        <fullName evidence="3">protein O-GlcNAc transferase</fullName>
        <ecNumber evidence="3">2.4.1.255</ecNumber>
    </recommendedName>
</protein>
<name>A0A844AS78_9BURK</name>
<dbReference type="GO" id="GO:0097363">
    <property type="term" value="F:protein O-acetylglucosaminyltransferase activity"/>
    <property type="evidence" value="ECO:0007669"/>
    <property type="project" value="UniProtKB-EC"/>
</dbReference>
<dbReference type="Pfam" id="PF14559">
    <property type="entry name" value="TPR_19"/>
    <property type="match status" value="1"/>
</dbReference>
<dbReference type="Pfam" id="PF13432">
    <property type="entry name" value="TPR_16"/>
    <property type="match status" value="2"/>
</dbReference>
<comment type="pathway">
    <text evidence="1">Protein modification; protein glycosylation.</text>
</comment>
<dbReference type="EMBL" id="WJBU01000005">
    <property type="protein sequence ID" value="MRD46924.1"/>
    <property type="molecule type" value="Genomic_DNA"/>
</dbReference>
<proteinExistence type="inferred from homology"/>
<feature type="repeat" description="TPR" evidence="8">
    <location>
        <begin position="93"/>
        <end position="126"/>
    </location>
</feature>
<dbReference type="RefSeq" id="WP_153584249.1">
    <property type="nucleotide sequence ID" value="NZ_WJBU01000005.1"/>
</dbReference>
<sequence>MFGRKSPPAVPSAAPVAPVALTPDLQKLFTGGFQHHQAGRLADAAAAYREVLATAPGHFDARHLLGVIALQQGRLDEARDQITQALRSSPRDATAYGNLGTVHLHAGRLNEARASYETALAFNPKNLDAAVNLSLVLRRLGDPAAAAVRLRAALAAGGAIELRNELGAALLEAGDAAGAAKEFEAVLRKHPAHANAHNNLALALERSGKFDEAIRQYERAIALDGSLAATGNRAALLARRGQHEEARMGFEDAVSRDPRSAQAHANLGALLRELGELDTARTHLLEALHLDPRLFEARFNLAQLALAAGDTPSAQAQLDRLLADEPRSAEVHALRAQVLLAQSLVRDASLAIDRAIEFDPQLAQAHHLRGLIWMAMGDAKLAQASHEQALRLDPEHAAARWASVMARLPATRDEEAEALTSRASFAQGVSQLDAFFQGPRLGAGRAVVGSTQPFYLAYQRGNHRDLLVPYGQLCARLSGLAQASPAQAAPPSPAVHTGRPVRVGIVSAHIRDHSVWTAIVRGWVANVDRSRIEVSVFHVGAISDTQTDAARQLVPHFDGRGASAQEWQRRIEAFAPHALVFPEVGMDAMTAKLASRRLAPWQAASWGHPLTTGLPTIDAFISAQALEPSHAQDHYSEQLIALPGLGVCYEPLGVTPERIDRRSLGLPADAPLLLCPGLAQKYAPEDDGLWADIARRLPAARLVFFRSGAPVLQERLARRMRGAFDRHGLNIDDHVVWLAHLSRPQFFGLMQEATLFLDSVGFSGFNTAMQAIECGLPVVALEGDAMRGRFAAGILREAGLDECVATDTAHYADIAVALASDSAQRSAVASHLRKHGPALFGTKAPVDALATLLLGRYA</sequence>
<dbReference type="Gene3D" id="3.40.50.11380">
    <property type="match status" value="1"/>
</dbReference>